<organism evidence="5">
    <name type="scientific">Hymenolepis diminuta</name>
    <name type="common">Rat tapeworm</name>
    <dbReference type="NCBI Taxonomy" id="6216"/>
    <lineage>
        <taxon>Eukaryota</taxon>
        <taxon>Metazoa</taxon>
        <taxon>Spiralia</taxon>
        <taxon>Lophotrochozoa</taxon>
        <taxon>Platyhelminthes</taxon>
        <taxon>Cestoda</taxon>
        <taxon>Eucestoda</taxon>
        <taxon>Cyclophyllidea</taxon>
        <taxon>Hymenolepididae</taxon>
        <taxon>Hymenolepis</taxon>
    </lineage>
</organism>
<dbReference type="STRING" id="6216.A0A0R3S8F7"/>
<reference evidence="5" key="1">
    <citation type="submission" date="2017-02" db="UniProtKB">
        <authorList>
            <consortium name="WormBaseParasite"/>
        </authorList>
    </citation>
    <scope>IDENTIFICATION</scope>
</reference>
<accession>A0A0R3S8F7</accession>
<proteinExistence type="predicted"/>
<dbReference type="PROSITE" id="PS50188">
    <property type="entry name" value="B302_SPRY"/>
    <property type="match status" value="1"/>
</dbReference>
<dbReference type="SUPFAM" id="SSF49899">
    <property type="entry name" value="Concanavalin A-like lectins/glucanases"/>
    <property type="match status" value="1"/>
</dbReference>
<dbReference type="WBParaSite" id="HDID_0000042501-mRNA-1">
    <property type="protein sequence ID" value="HDID_0000042501-mRNA-1"/>
    <property type="gene ID" value="HDID_0000042501"/>
</dbReference>
<dbReference type="InterPro" id="IPR001870">
    <property type="entry name" value="B30.2/SPRY"/>
</dbReference>
<evidence type="ECO:0000313" key="4">
    <source>
        <dbReference type="Proteomes" id="UP000274504"/>
    </source>
</evidence>
<dbReference type="EMBL" id="UYSG01000056">
    <property type="protein sequence ID" value="VDL16070.1"/>
    <property type="molecule type" value="Genomic_DNA"/>
</dbReference>
<sequence length="235" mass="26519">MASLFHLLGCCCSRSNHQKRNNWEDNVRLYSDEEDIGQDIPVIMPMYTLKQPQPQTTVRLDLASAGQYVVIVKNSTRLCGSGAARANVPIVQDKAYFEVKIQTTGLWAIGLCHSKANMNVADDIRRQETVWVLFNDGKIYHNSEALMELETSGPEEGDILGVYYDHTELRFTINGVPVFFQDHGLRYNGVTGIRGTVYPLLAVDKGAILDVRFTTFQYPPREGGYTEIRLEQNIL</sequence>
<evidence type="ECO:0000256" key="1">
    <source>
        <dbReference type="ARBA" id="ARBA00021772"/>
    </source>
</evidence>
<dbReference type="Proteomes" id="UP000274504">
    <property type="component" value="Unassembled WGS sequence"/>
</dbReference>
<dbReference type="PANTHER" id="PTHR20951:SF2">
    <property type="entry name" value="SPRY DOMAIN-CONTAINING PROTEIN 7"/>
    <property type="match status" value="1"/>
</dbReference>
<feature type="domain" description="B30.2/SPRY" evidence="2">
    <location>
        <begin position="25"/>
        <end position="220"/>
    </location>
</feature>
<protein>
    <recommendedName>
        <fullName evidence="1">SPRY domain-containing protein 7</fullName>
    </recommendedName>
</protein>
<dbReference type="InterPro" id="IPR043136">
    <property type="entry name" value="B30.2/SPRY_sf"/>
</dbReference>
<dbReference type="InterPro" id="IPR035766">
    <property type="entry name" value="SPRYD7"/>
</dbReference>
<dbReference type="SMART" id="SM00449">
    <property type="entry name" value="SPRY"/>
    <property type="match status" value="1"/>
</dbReference>
<evidence type="ECO:0000259" key="2">
    <source>
        <dbReference type="PROSITE" id="PS50188"/>
    </source>
</evidence>
<dbReference type="Gene3D" id="2.60.120.920">
    <property type="match status" value="1"/>
</dbReference>
<dbReference type="AlphaFoldDB" id="A0A0R3S8F7"/>
<dbReference type="InterPro" id="IPR013320">
    <property type="entry name" value="ConA-like_dom_sf"/>
</dbReference>
<dbReference type="Pfam" id="PF00622">
    <property type="entry name" value="SPRY"/>
    <property type="match status" value="1"/>
</dbReference>
<dbReference type="OrthoDB" id="40953at2759"/>
<dbReference type="InterPro" id="IPR003877">
    <property type="entry name" value="SPRY_dom"/>
</dbReference>
<dbReference type="PANTHER" id="PTHR20951">
    <property type="entry name" value="C13ORF1 PROTEIN-RELATED"/>
    <property type="match status" value="1"/>
</dbReference>
<evidence type="ECO:0000313" key="5">
    <source>
        <dbReference type="WBParaSite" id="HDID_0000042501-mRNA-1"/>
    </source>
</evidence>
<evidence type="ECO:0000313" key="3">
    <source>
        <dbReference type="EMBL" id="VDL16070.1"/>
    </source>
</evidence>
<name>A0A0R3S8F7_HYMDI</name>
<reference evidence="3 4" key="2">
    <citation type="submission" date="2018-11" db="EMBL/GenBank/DDBJ databases">
        <authorList>
            <consortium name="Pathogen Informatics"/>
        </authorList>
    </citation>
    <scope>NUCLEOTIDE SEQUENCE [LARGE SCALE GENOMIC DNA]</scope>
</reference>
<gene>
    <name evidence="3" type="ORF">HDID_LOCUS426</name>
</gene>